<gene>
    <name evidence="1" type="ORF">LTR05_006009</name>
</gene>
<dbReference type="AlphaFoldDB" id="A0AAN7YF68"/>
<comment type="caution">
    <text evidence="1">The sequence shown here is derived from an EMBL/GenBank/DDBJ whole genome shotgun (WGS) entry which is preliminary data.</text>
</comment>
<protein>
    <submittedName>
        <fullName evidence="1">Uncharacterized protein</fullName>
    </submittedName>
</protein>
<dbReference type="EMBL" id="JAVRRJ010000006">
    <property type="protein sequence ID" value="KAK5083507.1"/>
    <property type="molecule type" value="Genomic_DNA"/>
</dbReference>
<organism evidence="1 2">
    <name type="scientific">Lithohypha guttulata</name>
    <dbReference type="NCBI Taxonomy" id="1690604"/>
    <lineage>
        <taxon>Eukaryota</taxon>
        <taxon>Fungi</taxon>
        <taxon>Dikarya</taxon>
        <taxon>Ascomycota</taxon>
        <taxon>Pezizomycotina</taxon>
        <taxon>Eurotiomycetes</taxon>
        <taxon>Chaetothyriomycetidae</taxon>
        <taxon>Chaetothyriales</taxon>
        <taxon>Trichomeriaceae</taxon>
        <taxon>Lithohypha</taxon>
    </lineage>
</organism>
<accession>A0AAN7YF68</accession>
<dbReference type="Proteomes" id="UP001309876">
    <property type="component" value="Unassembled WGS sequence"/>
</dbReference>
<sequence>MVPAAAYERLISSNNLILLSQICFPWDIVLLAINQDNLQYNFTAAAEALWSKMVGIPADCESCIHLDLTMSGAAFTSTEDEILELVVRQTEMTREIQQNLWLRSPALRGTIQRALVRYAQKVAISQAETIFGTQQIPVVSFDGEARSMNDLELDLVAQLVLSTHRAYHSAWKAFAHIHNIHNSNEVPPPAYEKVDTGGLTGKRPDSNTEASMCYCWICERVADEVQDSADNISPLMRTLSLVSSSEEMDEKRSTYSDSSSETEEICLHLKLSRRQIKAITVDIGLYRYIEAARHTRVNMAASSSP</sequence>
<keyword evidence="2" id="KW-1185">Reference proteome</keyword>
<evidence type="ECO:0000313" key="2">
    <source>
        <dbReference type="Proteomes" id="UP001309876"/>
    </source>
</evidence>
<evidence type="ECO:0000313" key="1">
    <source>
        <dbReference type="EMBL" id="KAK5083507.1"/>
    </source>
</evidence>
<reference evidence="1 2" key="1">
    <citation type="submission" date="2023-08" db="EMBL/GenBank/DDBJ databases">
        <title>Black Yeasts Isolated from many extreme environments.</title>
        <authorList>
            <person name="Coleine C."/>
            <person name="Stajich J.E."/>
            <person name="Selbmann L."/>
        </authorList>
    </citation>
    <scope>NUCLEOTIDE SEQUENCE [LARGE SCALE GENOMIC DNA]</scope>
    <source>
        <strain evidence="1 2">CCFEE 5910</strain>
    </source>
</reference>
<proteinExistence type="predicted"/>
<name>A0AAN7YF68_9EURO</name>